<protein>
    <submittedName>
        <fullName evidence="1">Uncharacterized protein</fullName>
    </submittedName>
</protein>
<dbReference type="EMBL" id="GBXM01067484">
    <property type="protein sequence ID" value="JAH41093.1"/>
    <property type="molecule type" value="Transcribed_RNA"/>
</dbReference>
<reference evidence="1" key="2">
    <citation type="journal article" date="2015" name="Fish Shellfish Immunol.">
        <title>Early steps in the European eel (Anguilla anguilla)-Vibrio vulnificus interaction in the gills: Role of the RtxA13 toxin.</title>
        <authorList>
            <person name="Callol A."/>
            <person name="Pajuelo D."/>
            <person name="Ebbesson L."/>
            <person name="Teles M."/>
            <person name="MacKenzie S."/>
            <person name="Amaro C."/>
        </authorList>
    </citation>
    <scope>NUCLEOTIDE SEQUENCE</scope>
</reference>
<sequence length="47" mass="5326">MIHDLKMLSVPTGHQNHRWKSPTQYCVAVTQSFLLAQIFSLGVELIS</sequence>
<reference evidence="1" key="1">
    <citation type="submission" date="2014-11" db="EMBL/GenBank/DDBJ databases">
        <authorList>
            <person name="Amaro Gonzalez C."/>
        </authorList>
    </citation>
    <scope>NUCLEOTIDE SEQUENCE</scope>
</reference>
<name>A0A0E9SKP7_ANGAN</name>
<proteinExistence type="predicted"/>
<organism evidence="1">
    <name type="scientific">Anguilla anguilla</name>
    <name type="common">European freshwater eel</name>
    <name type="synonym">Muraena anguilla</name>
    <dbReference type="NCBI Taxonomy" id="7936"/>
    <lineage>
        <taxon>Eukaryota</taxon>
        <taxon>Metazoa</taxon>
        <taxon>Chordata</taxon>
        <taxon>Craniata</taxon>
        <taxon>Vertebrata</taxon>
        <taxon>Euteleostomi</taxon>
        <taxon>Actinopterygii</taxon>
        <taxon>Neopterygii</taxon>
        <taxon>Teleostei</taxon>
        <taxon>Anguilliformes</taxon>
        <taxon>Anguillidae</taxon>
        <taxon>Anguilla</taxon>
    </lineage>
</organism>
<evidence type="ECO:0000313" key="1">
    <source>
        <dbReference type="EMBL" id="JAH41093.1"/>
    </source>
</evidence>
<dbReference type="AlphaFoldDB" id="A0A0E9SKP7"/>
<accession>A0A0E9SKP7</accession>